<keyword evidence="3" id="KW-1185">Reference proteome</keyword>
<evidence type="ECO:0000256" key="1">
    <source>
        <dbReference type="SAM" id="MobiDB-lite"/>
    </source>
</evidence>
<reference evidence="2" key="1">
    <citation type="submission" date="2025-08" db="UniProtKB">
        <authorList>
            <consortium name="Ensembl"/>
        </authorList>
    </citation>
    <scope>IDENTIFICATION</scope>
</reference>
<accession>A0A8C3YJJ9</accession>
<feature type="compositionally biased region" description="Basic and acidic residues" evidence="1">
    <location>
        <begin position="31"/>
        <end position="46"/>
    </location>
</feature>
<dbReference type="GeneTree" id="ENSGT00940000167616"/>
<proteinExistence type="predicted"/>
<name>A0A8C3YJJ9_9CETA</name>
<feature type="region of interest" description="Disordered" evidence="1">
    <location>
        <begin position="31"/>
        <end position="62"/>
    </location>
</feature>
<evidence type="ECO:0000313" key="3">
    <source>
        <dbReference type="Proteomes" id="UP000694540"/>
    </source>
</evidence>
<dbReference type="PANTHER" id="PTHR13582:SF0">
    <property type="entry name" value="M-PHASE PHOSPHOPROTEIN 6"/>
    <property type="match status" value="1"/>
</dbReference>
<protein>
    <submittedName>
        <fullName evidence="2">Uncharacterized protein</fullName>
    </submittedName>
</protein>
<dbReference type="PANTHER" id="PTHR13582">
    <property type="entry name" value="M-PHASE PHOSPHOPROTEIN 6"/>
    <property type="match status" value="1"/>
</dbReference>
<dbReference type="InterPro" id="IPR019324">
    <property type="entry name" value="MPP6"/>
</dbReference>
<dbReference type="Ensembl" id="ENSCWAT00000018315.1">
    <property type="protein sequence ID" value="ENSCWAP00000016888.1"/>
    <property type="gene ID" value="ENSCWAG00000013066.1"/>
</dbReference>
<reference evidence="2" key="2">
    <citation type="submission" date="2025-09" db="UniProtKB">
        <authorList>
            <consortium name="Ensembl"/>
        </authorList>
    </citation>
    <scope>IDENTIFICATION</scope>
</reference>
<organism evidence="2 3">
    <name type="scientific">Catagonus wagneri</name>
    <name type="common">Chacoan peccary</name>
    <dbReference type="NCBI Taxonomy" id="51154"/>
    <lineage>
        <taxon>Eukaryota</taxon>
        <taxon>Metazoa</taxon>
        <taxon>Chordata</taxon>
        <taxon>Craniata</taxon>
        <taxon>Vertebrata</taxon>
        <taxon>Euteleostomi</taxon>
        <taxon>Mammalia</taxon>
        <taxon>Eutheria</taxon>
        <taxon>Laurasiatheria</taxon>
        <taxon>Artiodactyla</taxon>
        <taxon>Suina</taxon>
        <taxon>Tayassuidae</taxon>
        <taxon>Catagonus</taxon>
    </lineage>
</organism>
<evidence type="ECO:0000313" key="2">
    <source>
        <dbReference type="Ensembl" id="ENSCWAP00000016888.1"/>
    </source>
</evidence>
<sequence>MKAKNVGWKAGKTKLSMNFLWVKFMQRGLDSETRKQPEEQEKKILSDENPYLDLPQVKESVS</sequence>
<dbReference type="Proteomes" id="UP000694540">
    <property type="component" value="Unplaced"/>
</dbReference>
<dbReference type="GO" id="GO:0000460">
    <property type="term" value="P:maturation of 5.8S rRNA"/>
    <property type="evidence" value="ECO:0007669"/>
    <property type="project" value="TreeGrafter"/>
</dbReference>
<dbReference type="AlphaFoldDB" id="A0A8C3YJJ9"/>